<name>A0A371GSA0_MUCPR</name>
<dbReference type="FunFam" id="1.20.58.2010:FF:000004">
    <property type="entry name" value="Rop guanine nucleotide exchange factor 1"/>
    <property type="match status" value="1"/>
</dbReference>
<keyword evidence="6" id="KW-1185">Reference proteome</keyword>
<dbReference type="STRING" id="157652.A0A371GSA0"/>
<dbReference type="InterPro" id="IPR005512">
    <property type="entry name" value="PRONE_dom"/>
</dbReference>
<sequence>SGCLTLPKVFAPFKRVLHEKDLARWHGDKQECIIEGNVAMEGEALIEKSEGVGGSKEWEDGCNHKSFADLMKEKGRESSSGSEILSSEMTELDGQSQGSAEDSSSSASVEWPVQEISASNCTSPSEDAEKKDLGSENFEEQVSVLPIPELELEMMKERFAKLLLGEDMSGSGNGVPTALAISNAITNLCATLFGQLWRLEPLPQEKKAMWRREMECLLCVSDHIVELKPTWQTFPDGSKLEVMTCRPRSDLYVNLPALRKLDNMLLEILDSFVNPEFRYVDQGVLAPDGDGSNSFRRALQRQEEKWWLPVPQVPPCGLHENSRKHLQHKRDCTNQILKAAMAINSIALAEMEIPDTYLESLPKTARASLGDVIYRYITSDNFSPECLLACLDLSSEHQAIEIANRVEGSIYIWHKKTNSKPVGRTTRSSSRSSWEMFRDLIVEGEKSEMLAERAESILLSLKQRFPGLPQTALDMSKIQCNKDVGKSILESYSRVLESLASNIVARIDDVLYVDDLTKHSDQFSSIPKVGVIAHKSISVPYSMPGQSTPPYKPSFGTPSFSPVRGVSPAKGAKSPFINSTNLPHRGVNKVLTDFGSIDRKEKDHGFSPMEKFVPTLKTFDEESSDCTEDVKLKVLDQAWLE</sequence>
<feature type="region of interest" description="Disordered" evidence="3">
    <location>
        <begin position="89"/>
        <end position="138"/>
    </location>
</feature>
<dbReference type="Pfam" id="PF03759">
    <property type="entry name" value="PRONE"/>
    <property type="match status" value="1"/>
</dbReference>
<gene>
    <name evidence="5" type="primary">ROPGEF7</name>
    <name evidence="5" type="ORF">CR513_24399</name>
</gene>
<dbReference type="GO" id="GO:0005886">
    <property type="term" value="C:plasma membrane"/>
    <property type="evidence" value="ECO:0007669"/>
    <property type="project" value="UniProtKB-ARBA"/>
</dbReference>
<feature type="compositionally biased region" description="Polar residues" evidence="3">
    <location>
        <begin position="116"/>
        <end position="125"/>
    </location>
</feature>
<feature type="non-terminal residue" evidence="5">
    <location>
        <position position="641"/>
    </location>
</feature>
<dbReference type="InterPro" id="IPR038937">
    <property type="entry name" value="RopGEF"/>
</dbReference>
<dbReference type="OrthoDB" id="1053009at2759"/>
<dbReference type="EMBL" id="QJKJ01004632">
    <property type="protein sequence ID" value="RDX93356.1"/>
    <property type="molecule type" value="Genomic_DNA"/>
</dbReference>
<feature type="non-terminal residue" evidence="5">
    <location>
        <position position="1"/>
    </location>
</feature>
<dbReference type="Proteomes" id="UP000257109">
    <property type="component" value="Unassembled WGS sequence"/>
</dbReference>
<dbReference type="PANTHER" id="PTHR33101">
    <property type="entry name" value="ROP GUANINE NUCLEOTIDE EXCHANGE FACTOR 1"/>
    <property type="match status" value="1"/>
</dbReference>
<reference evidence="5" key="1">
    <citation type="submission" date="2018-05" db="EMBL/GenBank/DDBJ databases">
        <title>Draft genome of Mucuna pruriens seed.</title>
        <authorList>
            <person name="Nnadi N.E."/>
            <person name="Vos R."/>
            <person name="Hasami M.H."/>
            <person name="Devisetty U.K."/>
            <person name="Aguiy J.C."/>
        </authorList>
    </citation>
    <scope>NUCLEOTIDE SEQUENCE [LARGE SCALE GENOMIC DNA]</scope>
    <source>
        <strain evidence="5">JCA_2017</strain>
    </source>
</reference>
<evidence type="ECO:0000313" key="5">
    <source>
        <dbReference type="EMBL" id="RDX93356.1"/>
    </source>
</evidence>
<protein>
    <submittedName>
        <fullName evidence="5">Rop guanine nucleotide exchange factor 7</fullName>
    </submittedName>
</protein>
<dbReference type="FunFam" id="1.20.58.2010:FF:000001">
    <property type="entry name" value="Rop guanine nucleotide exchange factor 14"/>
    <property type="match status" value="1"/>
</dbReference>
<evidence type="ECO:0000259" key="4">
    <source>
        <dbReference type="PROSITE" id="PS51334"/>
    </source>
</evidence>
<feature type="domain" description="PRONE" evidence="4">
    <location>
        <begin position="142"/>
        <end position="524"/>
    </location>
</feature>
<evidence type="ECO:0000256" key="2">
    <source>
        <dbReference type="PROSITE-ProRule" id="PRU00663"/>
    </source>
</evidence>
<dbReference type="AlphaFoldDB" id="A0A371GSA0"/>
<proteinExistence type="predicted"/>
<dbReference type="PANTHER" id="PTHR33101:SF38">
    <property type="entry name" value="PRONE DOMAIN-CONTAINING PROTEIN-RELATED"/>
    <property type="match status" value="1"/>
</dbReference>
<dbReference type="Gene3D" id="1.20.58.2010">
    <property type="entry name" value="PRONE domain, subdomain 1"/>
    <property type="match status" value="2"/>
</dbReference>
<comment type="caution">
    <text evidence="5">The sequence shown here is derived from an EMBL/GenBank/DDBJ whole genome shotgun (WGS) entry which is preliminary data.</text>
</comment>
<evidence type="ECO:0000313" key="6">
    <source>
        <dbReference type="Proteomes" id="UP000257109"/>
    </source>
</evidence>
<feature type="compositionally biased region" description="Low complexity" evidence="3">
    <location>
        <begin position="89"/>
        <end position="108"/>
    </location>
</feature>
<dbReference type="GO" id="GO:0005085">
    <property type="term" value="F:guanyl-nucleotide exchange factor activity"/>
    <property type="evidence" value="ECO:0007669"/>
    <property type="project" value="UniProtKB-UniRule"/>
</dbReference>
<accession>A0A371GSA0</accession>
<evidence type="ECO:0000256" key="3">
    <source>
        <dbReference type="SAM" id="MobiDB-lite"/>
    </source>
</evidence>
<dbReference type="PROSITE" id="PS51334">
    <property type="entry name" value="PRONE"/>
    <property type="match status" value="1"/>
</dbReference>
<keyword evidence="1 2" id="KW-0344">Guanine-nucleotide releasing factor</keyword>
<evidence type="ECO:0000256" key="1">
    <source>
        <dbReference type="ARBA" id="ARBA00022658"/>
    </source>
</evidence>
<organism evidence="5 6">
    <name type="scientific">Mucuna pruriens</name>
    <name type="common">Velvet bean</name>
    <name type="synonym">Dolichos pruriens</name>
    <dbReference type="NCBI Taxonomy" id="157652"/>
    <lineage>
        <taxon>Eukaryota</taxon>
        <taxon>Viridiplantae</taxon>
        <taxon>Streptophyta</taxon>
        <taxon>Embryophyta</taxon>
        <taxon>Tracheophyta</taxon>
        <taxon>Spermatophyta</taxon>
        <taxon>Magnoliopsida</taxon>
        <taxon>eudicotyledons</taxon>
        <taxon>Gunneridae</taxon>
        <taxon>Pentapetalae</taxon>
        <taxon>rosids</taxon>
        <taxon>fabids</taxon>
        <taxon>Fabales</taxon>
        <taxon>Fabaceae</taxon>
        <taxon>Papilionoideae</taxon>
        <taxon>50 kb inversion clade</taxon>
        <taxon>NPAAA clade</taxon>
        <taxon>indigoferoid/millettioid clade</taxon>
        <taxon>Phaseoleae</taxon>
        <taxon>Mucuna</taxon>
    </lineage>
</organism>